<feature type="transmembrane region" description="Helical" evidence="1">
    <location>
        <begin position="56"/>
        <end position="81"/>
    </location>
</feature>
<sequence>MTNDDLQFKKVFLNYLKVINFKLFSMIEVFLALSVSAIVVILLNHTTNHAAASTQIFYLIFTASATILGIVVAGFAIYATVADKQFIVFLHKSNALSGLLFPFWLGSIIWAFLICTSLIFNLPGLNLTCKTLNILVFLFSFFFVLAIGYTISLVGSIFKAGMYRAEFELVTENKQENNTD</sequence>
<organism evidence="2 3">
    <name type="scientific">Fodinisporobacter ferrooxydans</name>
    <dbReference type="NCBI Taxonomy" id="2901836"/>
    <lineage>
        <taxon>Bacteria</taxon>
        <taxon>Bacillati</taxon>
        <taxon>Bacillota</taxon>
        <taxon>Bacilli</taxon>
        <taxon>Bacillales</taxon>
        <taxon>Alicyclobacillaceae</taxon>
        <taxon>Fodinisporobacter</taxon>
    </lineage>
</organism>
<evidence type="ECO:0000313" key="3">
    <source>
        <dbReference type="Proteomes" id="UP000830167"/>
    </source>
</evidence>
<feature type="transmembrane region" description="Helical" evidence="1">
    <location>
        <begin position="134"/>
        <end position="158"/>
    </location>
</feature>
<dbReference type="Proteomes" id="UP000830167">
    <property type="component" value="Chromosome"/>
</dbReference>
<dbReference type="EMBL" id="CP089291">
    <property type="protein sequence ID" value="UOF90851.1"/>
    <property type="molecule type" value="Genomic_DNA"/>
</dbReference>
<reference evidence="2" key="1">
    <citation type="submission" date="2021-12" db="EMBL/GenBank/DDBJ databases">
        <title>Alicyclobacillaceae gen. nov., sp. nov., isolated from chalcocite enrichment system.</title>
        <authorList>
            <person name="Jiang Z."/>
        </authorList>
    </citation>
    <scope>NUCLEOTIDE SEQUENCE</scope>
    <source>
        <strain evidence="2">MYW30-H2</strain>
    </source>
</reference>
<keyword evidence="1" id="KW-0472">Membrane</keyword>
<name>A0ABY4CK04_9BACL</name>
<keyword evidence="1" id="KW-1133">Transmembrane helix</keyword>
<gene>
    <name evidence="2" type="ORF">LSG31_00775</name>
</gene>
<evidence type="ECO:0000256" key="1">
    <source>
        <dbReference type="SAM" id="Phobius"/>
    </source>
</evidence>
<keyword evidence="1" id="KW-0812">Transmembrane</keyword>
<evidence type="ECO:0000313" key="2">
    <source>
        <dbReference type="EMBL" id="UOF90851.1"/>
    </source>
</evidence>
<feature type="transmembrane region" description="Helical" evidence="1">
    <location>
        <begin position="101"/>
        <end position="122"/>
    </location>
</feature>
<proteinExistence type="predicted"/>
<keyword evidence="3" id="KW-1185">Reference proteome</keyword>
<accession>A0ABY4CK04</accession>
<dbReference type="RefSeq" id="WP_347437548.1">
    <property type="nucleotide sequence ID" value="NZ_CP089291.1"/>
</dbReference>
<feature type="transmembrane region" description="Helical" evidence="1">
    <location>
        <begin position="23"/>
        <end position="44"/>
    </location>
</feature>
<protein>
    <submittedName>
        <fullName evidence="2">Uncharacterized protein</fullName>
    </submittedName>
</protein>